<dbReference type="InterPro" id="IPR025110">
    <property type="entry name" value="AMP-bd_C"/>
</dbReference>
<reference evidence="6 7" key="1">
    <citation type="submission" date="2020-04" db="EMBL/GenBank/DDBJ databases">
        <authorList>
            <person name="Alioto T."/>
            <person name="Alioto T."/>
            <person name="Gomez Garrido J."/>
        </authorList>
    </citation>
    <scope>NUCLEOTIDE SEQUENCE [LARGE SCALE GENOMIC DNA]</scope>
</reference>
<evidence type="ECO:0000313" key="6">
    <source>
        <dbReference type="EMBL" id="CAB3363108.1"/>
    </source>
</evidence>
<dbReference type="Pfam" id="PF00501">
    <property type="entry name" value="AMP-binding"/>
    <property type="match status" value="1"/>
</dbReference>
<dbReference type="Proteomes" id="UP000494165">
    <property type="component" value="Unassembled WGS sequence"/>
</dbReference>
<feature type="domain" description="AMP-dependent synthetase/ligase" evidence="4">
    <location>
        <begin position="58"/>
        <end position="431"/>
    </location>
</feature>
<comment type="subcellular location">
    <subcellularLocation>
        <location evidence="1">Peroxisome</location>
    </subcellularLocation>
</comment>
<evidence type="ECO:0000259" key="5">
    <source>
        <dbReference type="Pfam" id="PF13193"/>
    </source>
</evidence>
<gene>
    <name evidence="6" type="ORF">CLODIP_2_CD14843</name>
</gene>
<evidence type="ECO:0008006" key="8">
    <source>
        <dbReference type="Google" id="ProtNLM"/>
    </source>
</evidence>
<evidence type="ECO:0000256" key="1">
    <source>
        <dbReference type="ARBA" id="ARBA00004275"/>
    </source>
</evidence>
<dbReference type="GO" id="GO:0005777">
    <property type="term" value="C:peroxisome"/>
    <property type="evidence" value="ECO:0007669"/>
    <property type="project" value="UniProtKB-SubCell"/>
</dbReference>
<dbReference type="InterPro" id="IPR000873">
    <property type="entry name" value="AMP-dep_synth/lig_dom"/>
</dbReference>
<proteinExistence type="inferred from homology"/>
<dbReference type="InterPro" id="IPR042099">
    <property type="entry name" value="ANL_N_sf"/>
</dbReference>
<evidence type="ECO:0000259" key="4">
    <source>
        <dbReference type="Pfam" id="PF00501"/>
    </source>
</evidence>
<dbReference type="EMBL" id="CADEPI010000011">
    <property type="protein sequence ID" value="CAB3363108.1"/>
    <property type="molecule type" value="Genomic_DNA"/>
</dbReference>
<comment type="similarity">
    <text evidence="2">Belongs to the ATP-dependent AMP-binding enzyme family.</text>
</comment>
<dbReference type="AlphaFoldDB" id="A0A8S1BWX7"/>
<organism evidence="6 7">
    <name type="scientific">Cloeon dipterum</name>
    <dbReference type="NCBI Taxonomy" id="197152"/>
    <lineage>
        <taxon>Eukaryota</taxon>
        <taxon>Metazoa</taxon>
        <taxon>Ecdysozoa</taxon>
        <taxon>Arthropoda</taxon>
        <taxon>Hexapoda</taxon>
        <taxon>Insecta</taxon>
        <taxon>Pterygota</taxon>
        <taxon>Palaeoptera</taxon>
        <taxon>Ephemeroptera</taxon>
        <taxon>Pisciforma</taxon>
        <taxon>Baetidae</taxon>
        <taxon>Cloeon</taxon>
    </lineage>
</organism>
<dbReference type="PANTHER" id="PTHR24096">
    <property type="entry name" value="LONG-CHAIN-FATTY-ACID--COA LIGASE"/>
    <property type="match status" value="1"/>
</dbReference>
<feature type="domain" description="AMP-binding enzyme C-terminal" evidence="5">
    <location>
        <begin position="482"/>
        <end position="558"/>
    </location>
</feature>
<accession>A0A8S1BWX7</accession>
<dbReference type="Gene3D" id="3.40.50.12780">
    <property type="entry name" value="N-terminal domain of ligase-like"/>
    <property type="match status" value="1"/>
</dbReference>
<keyword evidence="3" id="KW-0576">Peroxisome</keyword>
<dbReference type="PROSITE" id="PS00455">
    <property type="entry name" value="AMP_BINDING"/>
    <property type="match status" value="1"/>
</dbReference>
<evidence type="ECO:0000313" key="7">
    <source>
        <dbReference type="Proteomes" id="UP000494165"/>
    </source>
</evidence>
<comment type="caution">
    <text evidence="6">The sequence shown here is derived from an EMBL/GenBank/DDBJ whole genome shotgun (WGS) entry which is preliminary data.</text>
</comment>
<dbReference type="InterPro" id="IPR020845">
    <property type="entry name" value="AMP-binding_CS"/>
</dbReference>
<evidence type="ECO:0000256" key="3">
    <source>
        <dbReference type="ARBA" id="ARBA00023140"/>
    </source>
</evidence>
<dbReference type="CDD" id="cd05911">
    <property type="entry name" value="Firefly_Luc_like"/>
    <property type="match status" value="1"/>
</dbReference>
<sequence>MLTARVAFPRLLRWSSSLAYNPKKFNGIYDPKTHIVRSPYQGTLPTVNACDYVWRDYKKHESELALTCGISGKSLTFGQTHGAFDRLSVNLPAKFGLRQGDVVGLVLPNMPEFAIAFYGCLTAGLVVSPANPIYTSDELLKQFTDAKVRLVVTTPELADRVREALSRMPGGGAPVVLTGQAPPAAGAKDTFLLDELITQQIKGAERLPKPDPQCLAVLPYSSGTTGMPKGVVISHRNLVAGLSIADHTDAIVDGVEDERKNSTLAVIPFYHIYGSVIILGCCLGRGYRVITLPRFDPTTYSQAFEKYKPTHLFLVPPLVHFMARSPSISREAMQNIKLTVSGAAPLTKQIMDEFVAKMGPTSVFKTGYGMTESSCLLTVMPEIMPTCKAKSLGPPGVFTEFKITDDEGNALPQGQVGELCARGPQIISGYLNNEKVTKETITEDGWLKTGDVAFFDEYGHVNIVDRVKELIKVKGYQVSPTEIESILIQLEGVADVAVIGLPDEKYGELPKAFIVKKPGAQVTEQTVMDFLNPKVAEFKKLRGGVQFLEAIPRSAAGKILRKDLKSSA</sequence>
<dbReference type="GO" id="GO:0046949">
    <property type="term" value="P:fatty-acyl-CoA biosynthetic process"/>
    <property type="evidence" value="ECO:0007669"/>
    <property type="project" value="TreeGrafter"/>
</dbReference>
<dbReference type="Gene3D" id="3.30.300.30">
    <property type="match status" value="1"/>
</dbReference>
<dbReference type="InterPro" id="IPR045851">
    <property type="entry name" value="AMP-bd_C_sf"/>
</dbReference>
<dbReference type="SUPFAM" id="SSF56801">
    <property type="entry name" value="Acetyl-CoA synthetase-like"/>
    <property type="match status" value="1"/>
</dbReference>
<protein>
    <recommendedName>
        <fullName evidence="8">4-coumarate--CoA ligase</fullName>
    </recommendedName>
</protein>
<dbReference type="FunFam" id="3.30.300.30:FF:000007">
    <property type="entry name" value="4-coumarate--CoA ligase 2"/>
    <property type="match status" value="1"/>
</dbReference>
<dbReference type="Pfam" id="PF13193">
    <property type="entry name" value="AMP-binding_C"/>
    <property type="match status" value="1"/>
</dbReference>
<dbReference type="GO" id="GO:0004467">
    <property type="term" value="F:long-chain fatty acid-CoA ligase activity"/>
    <property type="evidence" value="ECO:0007669"/>
    <property type="project" value="TreeGrafter"/>
</dbReference>
<evidence type="ECO:0000256" key="2">
    <source>
        <dbReference type="ARBA" id="ARBA00006432"/>
    </source>
</evidence>
<dbReference type="OrthoDB" id="10253869at2759"/>
<dbReference type="PANTHER" id="PTHR24096:SF394">
    <property type="entry name" value="LUCIFERIN 4-MONOOXYGENASE"/>
    <property type="match status" value="1"/>
</dbReference>
<name>A0A8S1BWX7_9INSE</name>
<keyword evidence="7" id="KW-1185">Reference proteome</keyword>